<dbReference type="AlphaFoldDB" id="A0A9Q9AJS1"/>
<organism evidence="3 4">
    <name type="scientific">Septoria linicola</name>
    <dbReference type="NCBI Taxonomy" id="215465"/>
    <lineage>
        <taxon>Eukaryota</taxon>
        <taxon>Fungi</taxon>
        <taxon>Dikarya</taxon>
        <taxon>Ascomycota</taxon>
        <taxon>Pezizomycotina</taxon>
        <taxon>Dothideomycetes</taxon>
        <taxon>Dothideomycetidae</taxon>
        <taxon>Mycosphaerellales</taxon>
        <taxon>Mycosphaerellaceae</taxon>
        <taxon>Septoria</taxon>
    </lineage>
</organism>
<evidence type="ECO:0000256" key="1">
    <source>
        <dbReference type="SAM" id="MobiDB-lite"/>
    </source>
</evidence>
<feature type="chain" id="PRO_5040290237" evidence="2">
    <location>
        <begin position="22"/>
        <end position="169"/>
    </location>
</feature>
<keyword evidence="4" id="KW-1185">Reference proteome</keyword>
<reference evidence="3" key="1">
    <citation type="submission" date="2022-06" db="EMBL/GenBank/DDBJ databases">
        <title>Complete genome sequences of two strains of the flax pathogen Septoria linicola.</title>
        <authorList>
            <person name="Lapalu N."/>
            <person name="Simon A."/>
            <person name="Demenou B."/>
            <person name="Paumier D."/>
            <person name="Guillot M.-P."/>
            <person name="Gout L."/>
            <person name="Valade R."/>
        </authorList>
    </citation>
    <scope>NUCLEOTIDE SEQUENCE</scope>
    <source>
        <strain evidence="3">SE15195</strain>
    </source>
</reference>
<protein>
    <submittedName>
        <fullName evidence="3">Uncharacterized protein</fullName>
    </submittedName>
</protein>
<evidence type="ECO:0000256" key="2">
    <source>
        <dbReference type="SAM" id="SignalP"/>
    </source>
</evidence>
<dbReference type="PANTHER" id="PTHR39474:SF1">
    <property type="entry name" value="FUNGAL SPECIFIC TRANSCRIPTION FACTOR"/>
    <property type="match status" value="1"/>
</dbReference>
<name>A0A9Q9AJS1_9PEZI</name>
<gene>
    <name evidence="3" type="ORF">Slin15195_G039480</name>
</gene>
<dbReference type="Proteomes" id="UP001056384">
    <property type="component" value="Chromosome 3"/>
</dbReference>
<dbReference type="OrthoDB" id="4590138at2759"/>
<sequence>MSRQTKLTVTILITFLALLLGLQLKEPDSILMRYLSTNNAASKLLINFPQARRAFPPFASSCSTTTTRMSSTSESTADPELRDVNGHPLGLPEPPAEGKATKLDMSSGSDTVKLDHLGPLVVNKDGSLSRISNWEQMTEQERKSTLRILGKRNQLRTEKLKKEEEEQKA</sequence>
<feature type="compositionally biased region" description="Basic and acidic residues" evidence="1">
    <location>
        <begin position="155"/>
        <end position="169"/>
    </location>
</feature>
<keyword evidence="2" id="KW-0732">Signal</keyword>
<evidence type="ECO:0000313" key="3">
    <source>
        <dbReference type="EMBL" id="USW50629.1"/>
    </source>
</evidence>
<evidence type="ECO:0000313" key="4">
    <source>
        <dbReference type="Proteomes" id="UP001056384"/>
    </source>
</evidence>
<feature type="region of interest" description="Disordered" evidence="1">
    <location>
        <begin position="150"/>
        <end position="169"/>
    </location>
</feature>
<proteinExistence type="predicted"/>
<dbReference type="EMBL" id="CP099420">
    <property type="protein sequence ID" value="USW50629.1"/>
    <property type="molecule type" value="Genomic_DNA"/>
</dbReference>
<dbReference type="PANTHER" id="PTHR39474">
    <property type="entry name" value="UNNAMED PRODUCT"/>
    <property type="match status" value="1"/>
</dbReference>
<accession>A0A9Q9AJS1</accession>
<feature type="signal peptide" evidence="2">
    <location>
        <begin position="1"/>
        <end position="21"/>
    </location>
</feature>
<feature type="region of interest" description="Disordered" evidence="1">
    <location>
        <begin position="59"/>
        <end position="107"/>
    </location>
</feature>
<feature type="compositionally biased region" description="Low complexity" evidence="1">
    <location>
        <begin position="60"/>
        <end position="76"/>
    </location>
</feature>